<organism evidence="2 3">
    <name type="scientific">Thiohalocapsa marina</name>
    <dbReference type="NCBI Taxonomy" id="424902"/>
    <lineage>
        <taxon>Bacteria</taxon>
        <taxon>Pseudomonadati</taxon>
        <taxon>Pseudomonadota</taxon>
        <taxon>Gammaproteobacteria</taxon>
        <taxon>Chromatiales</taxon>
        <taxon>Chromatiaceae</taxon>
        <taxon>Thiohalocapsa</taxon>
    </lineage>
</organism>
<evidence type="ECO:0008006" key="4">
    <source>
        <dbReference type="Google" id="ProtNLM"/>
    </source>
</evidence>
<sequence length="129" mass="14440">MSAEAPRWTLYRFTHADGSAKDWAWRRLPTGGVEVAWGRSGTRAQRRVYPPREGPLIERRALQKQHKGYRLLGDAVLHEGVLQPFVRPQDASSRQQTPHFSAAANAPPTTPLPPVDLSGIAAGRDDFWF</sequence>
<reference evidence="2 3" key="1">
    <citation type="submission" date="2019-09" db="EMBL/GenBank/DDBJ databases">
        <title>Whole-genome sequence of the purple sulfur bacterium Thiohalocapsa marina DSM 19078.</title>
        <authorList>
            <person name="Kyndt J.A."/>
            <person name="Meyer T.E."/>
        </authorList>
    </citation>
    <scope>NUCLEOTIDE SEQUENCE [LARGE SCALE GENOMIC DNA]</scope>
    <source>
        <strain evidence="2 3">DSM 19078</strain>
    </source>
</reference>
<evidence type="ECO:0000313" key="2">
    <source>
        <dbReference type="EMBL" id="KAA6183706.1"/>
    </source>
</evidence>
<keyword evidence="3" id="KW-1185">Reference proteome</keyword>
<protein>
    <recommendedName>
        <fullName evidence="4">WGR domain-containing protein</fullName>
    </recommendedName>
</protein>
<dbReference type="EMBL" id="VWXX01000029">
    <property type="protein sequence ID" value="KAA6183706.1"/>
    <property type="molecule type" value="Genomic_DNA"/>
</dbReference>
<proteinExistence type="predicted"/>
<dbReference type="OrthoDB" id="5772659at2"/>
<gene>
    <name evidence="2" type="ORF">F2Q65_14800</name>
</gene>
<comment type="caution">
    <text evidence="2">The sequence shown here is derived from an EMBL/GenBank/DDBJ whole genome shotgun (WGS) entry which is preliminary data.</text>
</comment>
<evidence type="ECO:0000313" key="3">
    <source>
        <dbReference type="Proteomes" id="UP000322981"/>
    </source>
</evidence>
<dbReference type="Proteomes" id="UP000322981">
    <property type="component" value="Unassembled WGS sequence"/>
</dbReference>
<feature type="region of interest" description="Disordered" evidence="1">
    <location>
        <begin position="87"/>
        <end position="118"/>
    </location>
</feature>
<name>A0A5M8FJ01_9GAMM</name>
<dbReference type="RefSeq" id="WP_150094183.1">
    <property type="nucleotide sequence ID" value="NZ_VWXX01000029.1"/>
</dbReference>
<dbReference type="AlphaFoldDB" id="A0A5M8FJ01"/>
<evidence type="ECO:0000256" key="1">
    <source>
        <dbReference type="SAM" id="MobiDB-lite"/>
    </source>
</evidence>
<feature type="compositionally biased region" description="Polar residues" evidence="1">
    <location>
        <begin position="90"/>
        <end position="99"/>
    </location>
</feature>
<accession>A0A5M8FJ01</accession>